<sequence>MKSLLTILTTTTIATVSGVNLFQLNNYKIGAINIDGKDYIGDKIYDIKFYDYINHNTFLKIEDIYLQNLPFKAIEQFNNLFKTFYKEKDLLFKEVDYEKLSTVIYNNFSKIYMVNKQSIRGIKIEIGFNQADFLVNNVVKQ</sequence>
<keyword evidence="2" id="KW-1185">Reference proteome</keyword>
<protein>
    <submittedName>
        <fullName evidence="1">Uncharacterized protein</fullName>
    </submittedName>
</protein>
<evidence type="ECO:0000313" key="2">
    <source>
        <dbReference type="Proteomes" id="UP001163387"/>
    </source>
</evidence>
<accession>A0ABN6T6H3</accession>
<gene>
    <name evidence="1" type="ORF">SHM_28150</name>
</gene>
<dbReference type="EMBL" id="AP026933">
    <property type="protein sequence ID" value="BDT05169.1"/>
    <property type="molecule type" value="Genomic_DNA"/>
</dbReference>
<dbReference type="Proteomes" id="UP001163387">
    <property type="component" value="Chromosome"/>
</dbReference>
<name>A0ABN6T6H3_9MOLU</name>
<reference evidence="1 2" key="1">
    <citation type="journal article" date="2022" name="Front. Microbiol.">
        <title>Male-killing mechanisms vary between Spiroplasma species.</title>
        <authorList>
            <person name="Arai H."/>
            <person name="Inoue M."/>
            <person name="Kageyama D."/>
        </authorList>
    </citation>
    <scope>NUCLEOTIDE SEQUENCE [LARGE SCALE GENOMIC DNA]</scope>
    <source>
        <strain evidence="2">sHm</strain>
    </source>
</reference>
<dbReference type="RefSeq" id="WP_281748720.1">
    <property type="nucleotide sequence ID" value="NZ_AP026933.1"/>
</dbReference>
<evidence type="ECO:0000313" key="1">
    <source>
        <dbReference type="EMBL" id="BDT05169.1"/>
    </source>
</evidence>
<proteinExistence type="predicted"/>
<organism evidence="1 2">
    <name type="scientific">Spiroplasma ixodetis</name>
    <dbReference type="NCBI Taxonomy" id="2141"/>
    <lineage>
        <taxon>Bacteria</taxon>
        <taxon>Bacillati</taxon>
        <taxon>Mycoplasmatota</taxon>
        <taxon>Mollicutes</taxon>
        <taxon>Entomoplasmatales</taxon>
        <taxon>Spiroplasmataceae</taxon>
        <taxon>Spiroplasma</taxon>
    </lineage>
</organism>